<evidence type="ECO:0000313" key="3">
    <source>
        <dbReference type="Proteomes" id="UP001596395"/>
    </source>
</evidence>
<proteinExistence type="predicted"/>
<dbReference type="AlphaFoldDB" id="A0ABD5VK18"/>
<evidence type="ECO:0000313" key="2">
    <source>
        <dbReference type="EMBL" id="MFC6955416.1"/>
    </source>
</evidence>
<dbReference type="Gene3D" id="3.90.660.10">
    <property type="match status" value="1"/>
</dbReference>
<protein>
    <submittedName>
        <fullName evidence="2">NAD(P)/FAD-dependent oxidoreductase</fullName>
    </submittedName>
</protein>
<dbReference type="PANTHER" id="PTHR16128:SF5">
    <property type="entry name" value="FAD_NAD(P)-BINDING OXIDOREDUCTASE FAMILY PROTEIN"/>
    <property type="match status" value="1"/>
</dbReference>
<gene>
    <name evidence="2" type="ORF">ACFQGB_21340</name>
</gene>
<dbReference type="SUPFAM" id="SSF51905">
    <property type="entry name" value="FAD/NAD(P)-binding domain"/>
    <property type="match status" value="1"/>
</dbReference>
<dbReference type="Pfam" id="PF13450">
    <property type="entry name" value="NAD_binding_8"/>
    <property type="match status" value="1"/>
</dbReference>
<evidence type="ECO:0000259" key="1">
    <source>
        <dbReference type="Pfam" id="PF01593"/>
    </source>
</evidence>
<name>A0ABD5VK18_9EURY</name>
<accession>A0ABD5VK18</accession>
<dbReference type="Pfam" id="PF01593">
    <property type="entry name" value="Amino_oxidase"/>
    <property type="match status" value="1"/>
</dbReference>
<dbReference type="Gene3D" id="3.50.50.60">
    <property type="entry name" value="FAD/NAD(P)-binding domain"/>
    <property type="match status" value="1"/>
</dbReference>
<dbReference type="InterPro" id="IPR002937">
    <property type="entry name" value="Amino_oxidase"/>
</dbReference>
<feature type="domain" description="Amine oxidase" evidence="1">
    <location>
        <begin position="104"/>
        <end position="343"/>
    </location>
</feature>
<dbReference type="PANTHER" id="PTHR16128">
    <property type="entry name" value="FAD/NAD(P)-BINDING OXIDOREDUCTASE FAMILY PROTEIN"/>
    <property type="match status" value="1"/>
</dbReference>
<keyword evidence="3" id="KW-1185">Reference proteome</keyword>
<dbReference type="Proteomes" id="UP001596395">
    <property type="component" value="Unassembled WGS sequence"/>
</dbReference>
<organism evidence="2 3">
    <name type="scientific">Halorubellus litoreus</name>
    <dbReference type="NCBI Taxonomy" id="755308"/>
    <lineage>
        <taxon>Archaea</taxon>
        <taxon>Methanobacteriati</taxon>
        <taxon>Methanobacteriota</taxon>
        <taxon>Stenosarchaea group</taxon>
        <taxon>Halobacteria</taxon>
        <taxon>Halobacteriales</taxon>
        <taxon>Halorubellaceae</taxon>
        <taxon>Halorubellus</taxon>
    </lineage>
</organism>
<dbReference type="PROSITE" id="PS51257">
    <property type="entry name" value="PROKAR_LIPOPROTEIN"/>
    <property type="match status" value="1"/>
</dbReference>
<sequence>MPDRVAIVGTGAAACGVADVLDDTTHEVTLFDKARGVSGRAATRRKHGCRYDHGANYAKPGDDDRFTEVLESFGDDGMHDIEEPIWVHDVDGHVQEGRDSDEHKWTYEAGITQFAKRVLDATDATVTLETRIEEFDREHGDDHSWSLVDVDGTRYDGFDAVVLTPPAPQTTELLAATDWTDDRLERVRDAAAAVDYRTIRTIVLHYDFHEEYPWYALLDPEQEHPVGWLAREECKPGHVPDSESLLIAQMSPDWSVAHYDDDTESAASDAAELVADLLDDDRYRNPDWVDSQGWRYALPENAADDADVRAAEDAGLYCAGDWVVGEGRVHRAFENGRRVGQRLVE</sequence>
<dbReference type="RefSeq" id="WP_336352342.1">
    <property type="nucleotide sequence ID" value="NZ_JAZAQL010000006.1"/>
</dbReference>
<comment type="caution">
    <text evidence="2">The sequence shown here is derived from an EMBL/GenBank/DDBJ whole genome shotgun (WGS) entry which is preliminary data.</text>
</comment>
<reference evidence="2 3" key="1">
    <citation type="journal article" date="2019" name="Int. J. Syst. Evol. Microbiol.">
        <title>The Global Catalogue of Microorganisms (GCM) 10K type strain sequencing project: providing services to taxonomists for standard genome sequencing and annotation.</title>
        <authorList>
            <consortium name="The Broad Institute Genomics Platform"/>
            <consortium name="The Broad Institute Genome Sequencing Center for Infectious Disease"/>
            <person name="Wu L."/>
            <person name="Ma J."/>
        </authorList>
    </citation>
    <scope>NUCLEOTIDE SEQUENCE [LARGE SCALE GENOMIC DNA]</scope>
    <source>
        <strain evidence="2 3">GX26</strain>
    </source>
</reference>
<dbReference type="EMBL" id="JBHSXN010000006">
    <property type="protein sequence ID" value="MFC6955416.1"/>
    <property type="molecule type" value="Genomic_DNA"/>
</dbReference>
<dbReference type="InterPro" id="IPR036188">
    <property type="entry name" value="FAD/NAD-bd_sf"/>
</dbReference>